<dbReference type="HOGENOM" id="CLU_2666753_0_0_9"/>
<gene>
    <name evidence="1" type="ORF">H131_05304</name>
</gene>
<name>R7ZJ32_LYSSH</name>
<dbReference type="EMBL" id="AQPX01000008">
    <property type="protein sequence ID" value="EON74054.1"/>
    <property type="molecule type" value="Genomic_DNA"/>
</dbReference>
<evidence type="ECO:0000313" key="1">
    <source>
        <dbReference type="EMBL" id="EON74054.1"/>
    </source>
</evidence>
<protein>
    <submittedName>
        <fullName evidence="1">Uncharacterized protein</fullName>
    </submittedName>
</protein>
<organism evidence="1 2">
    <name type="scientific">Lysinibacillus sphaericus OT4b.31</name>
    <dbReference type="NCBI Taxonomy" id="1285586"/>
    <lineage>
        <taxon>Bacteria</taxon>
        <taxon>Bacillati</taxon>
        <taxon>Bacillota</taxon>
        <taxon>Bacilli</taxon>
        <taxon>Bacillales</taxon>
        <taxon>Bacillaceae</taxon>
        <taxon>Lysinibacillus</taxon>
    </lineage>
</organism>
<dbReference type="OrthoDB" id="2456430at2"/>
<dbReference type="PATRIC" id="fig|1285586.5.peg.1074"/>
<reference evidence="1 2" key="1">
    <citation type="submission" date="2013-04" db="EMBL/GenBank/DDBJ databases">
        <title>Draft genome of the heavy metal tolerant bacterium Lysinibacillus sphaericus strain OT4b.31.</title>
        <authorList>
            <person name="Pena-Montenegro T.D."/>
            <person name="Dussan J."/>
        </authorList>
    </citation>
    <scope>NUCLEOTIDE SEQUENCE [LARGE SCALE GENOMIC DNA]</scope>
    <source>
        <strain evidence="1 2">OT4b.31</strain>
    </source>
</reference>
<dbReference type="eggNOG" id="ENOG5030C8H">
    <property type="taxonomic scope" value="Bacteria"/>
</dbReference>
<accession>R7ZJ32</accession>
<comment type="caution">
    <text evidence="1">The sequence shown here is derived from an EMBL/GenBank/DDBJ whole genome shotgun (WGS) entry which is preliminary data.</text>
</comment>
<dbReference type="Proteomes" id="UP000013911">
    <property type="component" value="Unassembled WGS sequence"/>
</dbReference>
<sequence>MEELQRFIKGIKKLIARTISIDQVGYESLLFEKEEIDERLIPITIIAPLTKPIITSSVDFTDAEGNLLSLYICVP</sequence>
<proteinExistence type="predicted"/>
<evidence type="ECO:0000313" key="2">
    <source>
        <dbReference type="Proteomes" id="UP000013911"/>
    </source>
</evidence>
<dbReference type="AlphaFoldDB" id="R7ZJ32"/>